<protein>
    <recommendedName>
        <fullName evidence="4">Secreted protein</fullName>
    </recommendedName>
</protein>
<gene>
    <name evidence="2" type="ORF">I5282_15940</name>
</gene>
<dbReference type="EMBL" id="JADWVN010000028">
    <property type="protein sequence ID" value="MBL7528053.1"/>
    <property type="molecule type" value="Genomic_DNA"/>
</dbReference>
<keyword evidence="1" id="KW-0732">Signal</keyword>
<evidence type="ECO:0000313" key="2">
    <source>
        <dbReference type="EMBL" id="MBL7528053.1"/>
    </source>
</evidence>
<reference evidence="2 3" key="1">
    <citation type="submission" date="2020-12" db="EMBL/GenBank/DDBJ databases">
        <title>WGS of Legionella: environmental sample.</title>
        <authorList>
            <person name="Cristino S."/>
            <person name="Girolamini L."/>
            <person name="Salaris S."/>
            <person name="Pascale M.R."/>
            <person name="Mazzotta M."/>
            <person name="Orsini M."/>
            <person name="Grottola A."/>
        </authorList>
    </citation>
    <scope>NUCLEOTIDE SEQUENCE [LARGE SCALE GENOMIC DNA]</scope>
    <source>
        <strain evidence="2 3">30cs62</strain>
    </source>
</reference>
<feature type="signal peptide" evidence="1">
    <location>
        <begin position="1"/>
        <end position="28"/>
    </location>
</feature>
<dbReference type="Proteomes" id="UP000809910">
    <property type="component" value="Unassembled WGS sequence"/>
</dbReference>
<evidence type="ECO:0008006" key="4">
    <source>
        <dbReference type="Google" id="ProtNLM"/>
    </source>
</evidence>
<name>A0ABS1WFB3_9GAMM</name>
<comment type="caution">
    <text evidence="2">The sequence shown here is derived from an EMBL/GenBank/DDBJ whole genome shotgun (WGS) entry which is preliminary data.</text>
</comment>
<accession>A0ABS1WFB3</accession>
<feature type="chain" id="PRO_5046897008" description="Secreted protein" evidence="1">
    <location>
        <begin position="29"/>
        <end position="370"/>
    </location>
</feature>
<proteinExistence type="predicted"/>
<evidence type="ECO:0000313" key="3">
    <source>
        <dbReference type="Proteomes" id="UP000809910"/>
    </source>
</evidence>
<dbReference type="RefSeq" id="WP_203108441.1">
    <property type="nucleotide sequence ID" value="NZ_JADOBG010000007.1"/>
</dbReference>
<evidence type="ECO:0000256" key="1">
    <source>
        <dbReference type="SAM" id="SignalP"/>
    </source>
</evidence>
<sequence length="370" mass="42673">MNFKKQYNRTALGVYLPLLMGLAFPLYGDDVPQTTAEQSILPEVIDPEENGWLPDIIGLPDEDQVERLTEHVAEVMAEEQDEKCNAIDYNLRMLVFQNFVIYQHMANAQDHYFNENLPLKYAHILAMILKESSGDPTNVTDMNGHSISTSKPDTNLQRWYNLLKITMNNGVRFNYQTNFGLTQLSVDRLFVAFKLAHGATHSKDFLEGKYGDATPGRVTLNTAIAIRRLIWFYQDIAQGRLTQKDERIPQEDIYKAEFNSRYQNGLKMALLYCGTRFLFHVDKQYIWANQNSTFEHAIASIAYCKLGNVQTGYGKYEMNEQCFAEWVTLCPALNMNIALLTPLRYFQTRDDKPVCLDTFNRLLNKKPQNQ</sequence>
<keyword evidence="3" id="KW-1185">Reference proteome</keyword>
<organism evidence="2 3">
    <name type="scientific">Legionella bononiensis</name>
    <dbReference type="NCBI Taxonomy" id="2793102"/>
    <lineage>
        <taxon>Bacteria</taxon>
        <taxon>Pseudomonadati</taxon>
        <taxon>Pseudomonadota</taxon>
        <taxon>Gammaproteobacteria</taxon>
        <taxon>Legionellales</taxon>
        <taxon>Legionellaceae</taxon>
        <taxon>Legionella</taxon>
    </lineage>
</organism>